<organism evidence="2 3">
    <name type="scientific">Liparis tanakae</name>
    <name type="common">Tanaka's snailfish</name>
    <dbReference type="NCBI Taxonomy" id="230148"/>
    <lineage>
        <taxon>Eukaryota</taxon>
        <taxon>Metazoa</taxon>
        <taxon>Chordata</taxon>
        <taxon>Craniata</taxon>
        <taxon>Vertebrata</taxon>
        <taxon>Euteleostomi</taxon>
        <taxon>Actinopterygii</taxon>
        <taxon>Neopterygii</taxon>
        <taxon>Teleostei</taxon>
        <taxon>Neoteleostei</taxon>
        <taxon>Acanthomorphata</taxon>
        <taxon>Eupercaria</taxon>
        <taxon>Perciformes</taxon>
        <taxon>Cottioidei</taxon>
        <taxon>Cottales</taxon>
        <taxon>Liparidae</taxon>
        <taxon>Liparis</taxon>
    </lineage>
</organism>
<sequence>MRRVFKEHQVSEDFHVSLNEMIRLFKAASLKFRCSRASLLRASRHLGGTSAHTRCCPPHVRAEDRRRTAGTGPRHRDGDEPSARDEVTRGQWGGREGTCT</sequence>
<evidence type="ECO:0000313" key="2">
    <source>
        <dbReference type="EMBL" id="TNN58682.1"/>
    </source>
</evidence>
<feature type="compositionally biased region" description="Gly residues" evidence="1">
    <location>
        <begin position="91"/>
        <end position="100"/>
    </location>
</feature>
<feature type="region of interest" description="Disordered" evidence="1">
    <location>
        <begin position="48"/>
        <end position="100"/>
    </location>
</feature>
<proteinExistence type="predicted"/>
<dbReference type="EMBL" id="SRLO01000373">
    <property type="protein sequence ID" value="TNN58682.1"/>
    <property type="molecule type" value="Genomic_DNA"/>
</dbReference>
<dbReference type="AlphaFoldDB" id="A0A4Z2H1A5"/>
<accession>A0A4Z2H1A5</accession>
<gene>
    <name evidence="2" type="ORF">EYF80_031096</name>
</gene>
<name>A0A4Z2H1A5_9TELE</name>
<protein>
    <submittedName>
        <fullName evidence="2">Uncharacterized protein</fullName>
    </submittedName>
</protein>
<evidence type="ECO:0000313" key="3">
    <source>
        <dbReference type="Proteomes" id="UP000314294"/>
    </source>
</evidence>
<reference evidence="2 3" key="1">
    <citation type="submission" date="2019-03" db="EMBL/GenBank/DDBJ databases">
        <title>First draft genome of Liparis tanakae, snailfish: a comprehensive survey of snailfish specific genes.</title>
        <authorList>
            <person name="Kim W."/>
            <person name="Song I."/>
            <person name="Jeong J.-H."/>
            <person name="Kim D."/>
            <person name="Kim S."/>
            <person name="Ryu S."/>
            <person name="Song J.Y."/>
            <person name="Lee S.K."/>
        </authorList>
    </citation>
    <scope>NUCLEOTIDE SEQUENCE [LARGE SCALE GENOMIC DNA]</scope>
    <source>
        <tissue evidence="2">Muscle</tissue>
    </source>
</reference>
<keyword evidence="3" id="KW-1185">Reference proteome</keyword>
<comment type="caution">
    <text evidence="2">The sequence shown here is derived from an EMBL/GenBank/DDBJ whole genome shotgun (WGS) entry which is preliminary data.</text>
</comment>
<feature type="compositionally biased region" description="Basic and acidic residues" evidence="1">
    <location>
        <begin position="74"/>
        <end position="88"/>
    </location>
</feature>
<evidence type="ECO:0000256" key="1">
    <source>
        <dbReference type="SAM" id="MobiDB-lite"/>
    </source>
</evidence>
<dbReference type="Proteomes" id="UP000314294">
    <property type="component" value="Unassembled WGS sequence"/>
</dbReference>